<reference evidence="10 11" key="1">
    <citation type="submission" date="2019-02" db="EMBL/GenBank/DDBJ databases">
        <title>Deep-cultivation of Planctomycetes and their phenomic and genomic characterization uncovers novel biology.</title>
        <authorList>
            <person name="Wiegand S."/>
            <person name="Jogler M."/>
            <person name="Boedeker C."/>
            <person name="Pinto D."/>
            <person name="Vollmers J."/>
            <person name="Rivas-Marin E."/>
            <person name="Kohn T."/>
            <person name="Peeters S.H."/>
            <person name="Heuer A."/>
            <person name="Rast P."/>
            <person name="Oberbeckmann S."/>
            <person name="Bunk B."/>
            <person name="Jeske O."/>
            <person name="Meyerdierks A."/>
            <person name="Storesund J.E."/>
            <person name="Kallscheuer N."/>
            <person name="Luecker S."/>
            <person name="Lage O.M."/>
            <person name="Pohl T."/>
            <person name="Merkel B.J."/>
            <person name="Hornburger P."/>
            <person name="Mueller R.-W."/>
            <person name="Bruemmer F."/>
            <person name="Labrenz M."/>
            <person name="Spormann A.M."/>
            <person name="Op den Camp H."/>
            <person name="Overmann J."/>
            <person name="Amann R."/>
            <person name="Jetten M.S.M."/>
            <person name="Mascher T."/>
            <person name="Medema M.H."/>
            <person name="Devos D.P."/>
            <person name="Kaster A.-K."/>
            <person name="Ovreas L."/>
            <person name="Rohde M."/>
            <person name="Galperin M.Y."/>
            <person name="Jogler C."/>
        </authorList>
    </citation>
    <scope>NUCLEOTIDE SEQUENCE [LARGE SCALE GENOMIC DNA]</scope>
    <source>
        <strain evidence="10 11">Mal48</strain>
    </source>
</reference>
<evidence type="ECO:0000313" key="10">
    <source>
        <dbReference type="EMBL" id="QDT33624.1"/>
    </source>
</evidence>
<gene>
    <name evidence="8 10" type="primary">mobA</name>
    <name evidence="10" type="ORF">Mal48_28780</name>
</gene>
<evidence type="ECO:0000256" key="4">
    <source>
        <dbReference type="ARBA" id="ARBA00022741"/>
    </source>
</evidence>
<dbReference type="GO" id="GO:0061603">
    <property type="term" value="F:molybdenum cofactor guanylyltransferase activity"/>
    <property type="evidence" value="ECO:0007669"/>
    <property type="project" value="UniProtKB-EC"/>
</dbReference>
<organism evidence="10 11">
    <name type="scientific">Thalassoglobus polymorphus</name>
    <dbReference type="NCBI Taxonomy" id="2527994"/>
    <lineage>
        <taxon>Bacteria</taxon>
        <taxon>Pseudomonadati</taxon>
        <taxon>Planctomycetota</taxon>
        <taxon>Planctomycetia</taxon>
        <taxon>Planctomycetales</taxon>
        <taxon>Planctomycetaceae</taxon>
        <taxon>Thalassoglobus</taxon>
    </lineage>
</organism>
<dbReference type="OrthoDB" id="9788394at2"/>
<dbReference type="SUPFAM" id="SSF53448">
    <property type="entry name" value="Nucleotide-diphospho-sugar transferases"/>
    <property type="match status" value="1"/>
</dbReference>
<comment type="similarity">
    <text evidence="8">Belongs to the MobA family.</text>
</comment>
<evidence type="ECO:0000256" key="2">
    <source>
        <dbReference type="ARBA" id="ARBA00022679"/>
    </source>
</evidence>
<keyword evidence="1 8" id="KW-0963">Cytoplasm</keyword>
<keyword evidence="5 8" id="KW-0460">Magnesium</keyword>
<evidence type="ECO:0000313" key="11">
    <source>
        <dbReference type="Proteomes" id="UP000315724"/>
    </source>
</evidence>
<dbReference type="RefSeq" id="WP_145200192.1">
    <property type="nucleotide sequence ID" value="NZ_CP036267.1"/>
</dbReference>
<evidence type="ECO:0000256" key="7">
    <source>
        <dbReference type="ARBA" id="ARBA00023150"/>
    </source>
</evidence>
<feature type="binding site" evidence="8">
    <location>
        <position position="102"/>
    </location>
    <ligand>
        <name>GTP</name>
        <dbReference type="ChEBI" id="CHEBI:37565"/>
    </ligand>
</feature>
<comment type="domain">
    <text evidence="8">The N-terminal domain determines nucleotide recognition and specific binding, while the C-terminal domain determines the specific binding to the target protein.</text>
</comment>
<keyword evidence="10" id="KW-0548">Nucleotidyltransferase</keyword>
<keyword evidence="4 8" id="KW-0547">Nucleotide-binding</keyword>
<dbReference type="EC" id="2.7.7.77" evidence="8"/>
<name>A0A517QPV1_9PLAN</name>
<feature type="domain" description="MobA-like NTP transferase" evidence="9">
    <location>
        <begin position="9"/>
        <end position="164"/>
    </location>
</feature>
<dbReference type="Proteomes" id="UP000315724">
    <property type="component" value="Chromosome"/>
</dbReference>
<dbReference type="CDD" id="cd02503">
    <property type="entry name" value="MobA"/>
    <property type="match status" value="1"/>
</dbReference>
<dbReference type="GO" id="GO:0005737">
    <property type="term" value="C:cytoplasm"/>
    <property type="evidence" value="ECO:0007669"/>
    <property type="project" value="UniProtKB-SubCell"/>
</dbReference>
<dbReference type="GO" id="GO:0006777">
    <property type="term" value="P:Mo-molybdopterin cofactor biosynthetic process"/>
    <property type="evidence" value="ECO:0007669"/>
    <property type="project" value="UniProtKB-KW"/>
</dbReference>
<keyword evidence="11" id="KW-1185">Reference proteome</keyword>
<evidence type="ECO:0000256" key="6">
    <source>
        <dbReference type="ARBA" id="ARBA00023134"/>
    </source>
</evidence>
<protein>
    <recommendedName>
        <fullName evidence="8">Probable molybdenum cofactor guanylyltransferase</fullName>
        <shortName evidence="8">MoCo guanylyltransferase</shortName>
        <ecNumber evidence="8">2.7.7.77</ecNumber>
    </recommendedName>
    <alternativeName>
        <fullName evidence="8">GTP:molybdopterin guanylyltransferase</fullName>
    </alternativeName>
    <alternativeName>
        <fullName evidence="8">Mo-MPT guanylyltransferase</fullName>
    </alternativeName>
    <alternativeName>
        <fullName evidence="8">Molybdopterin guanylyltransferase</fullName>
    </alternativeName>
    <alternativeName>
        <fullName evidence="8">Molybdopterin-guanine dinucleotide synthase</fullName>
        <shortName evidence="8">MGD synthase</shortName>
    </alternativeName>
</protein>
<comment type="caution">
    <text evidence="8">Lacks conserved residue(s) required for the propagation of feature annotation.</text>
</comment>
<keyword evidence="7 8" id="KW-0501">Molybdenum cofactor biosynthesis</keyword>
<feature type="binding site" evidence="8">
    <location>
        <begin position="12"/>
        <end position="14"/>
    </location>
    <ligand>
        <name>GTP</name>
        <dbReference type="ChEBI" id="CHEBI:37565"/>
    </ligand>
</feature>
<keyword evidence="3 8" id="KW-0479">Metal-binding</keyword>
<dbReference type="InterPro" id="IPR025877">
    <property type="entry name" value="MobA-like_NTP_Trfase"/>
</dbReference>
<keyword evidence="2 8" id="KW-0808">Transferase</keyword>
<evidence type="ECO:0000256" key="3">
    <source>
        <dbReference type="ARBA" id="ARBA00022723"/>
    </source>
</evidence>
<dbReference type="InterPro" id="IPR013482">
    <property type="entry name" value="Molybde_CF_guanTrfase"/>
</dbReference>
<dbReference type="Pfam" id="PF12804">
    <property type="entry name" value="NTP_transf_3"/>
    <property type="match status" value="1"/>
</dbReference>
<accession>A0A517QPV1</accession>
<evidence type="ECO:0000256" key="8">
    <source>
        <dbReference type="HAMAP-Rule" id="MF_00316"/>
    </source>
</evidence>
<dbReference type="PANTHER" id="PTHR19136:SF81">
    <property type="entry name" value="MOLYBDENUM COFACTOR GUANYLYLTRANSFERASE"/>
    <property type="match status" value="1"/>
</dbReference>
<feature type="binding site" evidence="8">
    <location>
        <position position="71"/>
    </location>
    <ligand>
        <name>GTP</name>
        <dbReference type="ChEBI" id="CHEBI:37565"/>
    </ligand>
</feature>
<dbReference type="GO" id="GO:0046872">
    <property type="term" value="F:metal ion binding"/>
    <property type="evidence" value="ECO:0007669"/>
    <property type="project" value="UniProtKB-KW"/>
</dbReference>
<proteinExistence type="inferred from homology"/>
<comment type="subcellular location">
    <subcellularLocation>
        <location evidence="8">Cytoplasm</location>
    </subcellularLocation>
</comment>
<dbReference type="PANTHER" id="PTHR19136">
    <property type="entry name" value="MOLYBDENUM COFACTOR GUANYLYLTRANSFERASE"/>
    <property type="match status" value="1"/>
</dbReference>
<feature type="binding site" evidence="8">
    <location>
        <position position="24"/>
    </location>
    <ligand>
        <name>GTP</name>
        <dbReference type="ChEBI" id="CHEBI:37565"/>
    </ligand>
</feature>
<evidence type="ECO:0000259" key="9">
    <source>
        <dbReference type="Pfam" id="PF12804"/>
    </source>
</evidence>
<comment type="function">
    <text evidence="8">Transfers a GMP moiety from GTP to Mo-molybdopterin (Mo-MPT) cofactor (Moco or molybdenum cofactor) to form Mo-molybdopterin guanine dinucleotide (Mo-MGD) cofactor.</text>
</comment>
<dbReference type="HAMAP" id="MF_00316">
    <property type="entry name" value="MobA"/>
    <property type="match status" value="1"/>
</dbReference>
<dbReference type="InterPro" id="IPR029044">
    <property type="entry name" value="Nucleotide-diphossugar_trans"/>
</dbReference>
<keyword evidence="6 8" id="KW-0342">GTP-binding</keyword>
<dbReference type="Gene3D" id="3.90.550.10">
    <property type="entry name" value="Spore Coat Polysaccharide Biosynthesis Protein SpsA, Chain A"/>
    <property type="match status" value="1"/>
</dbReference>
<comment type="cofactor">
    <cofactor evidence="8">
        <name>Mg(2+)</name>
        <dbReference type="ChEBI" id="CHEBI:18420"/>
    </cofactor>
</comment>
<dbReference type="AlphaFoldDB" id="A0A517QPV1"/>
<dbReference type="KEGG" id="tpol:Mal48_28780"/>
<evidence type="ECO:0000256" key="5">
    <source>
        <dbReference type="ARBA" id="ARBA00022842"/>
    </source>
</evidence>
<dbReference type="GO" id="GO:0005525">
    <property type="term" value="F:GTP binding"/>
    <property type="evidence" value="ECO:0007669"/>
    <property type="project" value="UniProtKB-UniRule"/>
</dbReference>
<feature type="binding site" evidence="8">
    <location>
        <position position="102"/>
    </location>
    <ligand>
        <name>Mg(2+)</name>
        <dbReference type="ChEBI" id="CHEBI:18420"/>
    </ligand>
</feature>
<sequence length="215" mass="23959">MTTSIEIGAIVLCGGKSSRMGQPKHLLPFGNEFVLQRVVRELSGITTKIVIVAAPDQEIPPLPVECQLVRDEVTYQGPLSGLMYGMQALENDVEAAYLSGCDVPLLKSEFVKEMVRHLDTAEIAVPFEEKFLHPLASVYRTSLRTRAEELIAAGERRPRQLIESSTTHYVPCEDLRGVDQNLDSLRNMNTPEAYAELLEIAGVSEITERRFPHPQ</sequence>
<evidence type="ECO:0000256" key="1">
    <source>
        <dbReference type="ARBA" id="ARBA00022490"/>
    </source>
</evidence>
<comment type="catalytic activity">
    <reaction evidence="8">
        <text>Mo-molybdopterin + GTP + H(+) = Mo-molybdopterin guanine dinucleotide + diphosphate</text>
        <dbReference type="Rhea" id="RHEA:34243"/>
        <dbReference type="ChEBI" id="CHEBI:15378"/>
        <dbReference type="ChEBI" id="CHEBI:33019"/>
        <dbReference type="ChEBI" id="CHEBI:37565"/>
        <dbReference type="ChEBI" id="CHEBI:71302"/>
        <dbReference type="ChEBI" id="CHEBI:71310"/>
        <dbReference type="EC" id="2.7.7.77"/>
    </reaction>
</comment>
<dbReference type="EMBL" id="CP036267">
    <property type="protein sequence ID" value="QDT33624.1"/>
    <property type="molecule type" value="Genomic_DNA"/>
</dbReference>